<evidence type="ECO:0000256" key="4">
    <source>
        <dbReference type="ARBA" id="ARBA00022989"/>
    </source>
</evidence>
<dbReference type="EMBL" id="MU253780">
    <property type="protein sequence ID" value="KAG9247174.1"/>
    <property type="molecule type" value="Genomic_DNA"/>
</dbReference>
<feature type="region of interest" description="Disordered" evidence="7">
    <location>
        <begin position="329"/>
        <end position="349"/>
    </location>
</feature>
<feature type="chain" id="PRO_5040329089" description="WSC domain-containing protein" evidence="9">
    <location>
        <begin position="29"/>
        <end position="393"/>
    </location>
</feature>
<dbReference type="InterPro" id="IPR051836">
    <property type="entry name" value="Kremen_rcpt"/>
</dbReference>
<feature type="compositionally biased region" description="Basic and acidic residues" evidence="7">
    <location>
        <begin position="283"/>
        <end position="296"/>
    </location>
</feature>
<evidence type="ECO:0000256" key="3">
    <source>
        <dbReference type="ARBA" id="ARBA00022729"/>
    </source>
</evidence>
<dbReference type="GO" id="GO:0005886">
    <property type="term" value="C:plasma membrane"/>
    <property type="evidence" value="ECO:0007669"/>
    <property type="project" value="TreeGrafter"/>
</dbReference>
<dbReference type="Pfam" id="PF01822">
    <property type="entry name" value="WSC"/>
    <property type="match status" value="1"/>
</dbReference>
<accession>A0A9P7Z7V8</accession>
<name>A0A9P7Z7V8_9HELO</name>
<feature type="compositionally biased region" description="Low complexity" evidence="7">
    <location>
        <begin position="167"/>
        <end position="198"/>
    </location>
</feature>
<evidence type="ECO:0000256" key="1">
    <source>
        <dbReference type="ARBA" id="ARBA00004167"/>
    </source>
</evidence>
<evidence type="ECO:0000256" key="6">
    <source>
        <dbReference type="ARBA" id="ARBA00023180"/>
    </source>
</evidence>
<evidence type="ECO:0000256" key="5">
    <source>
        <dbReference type="ARBA" id="ARBA00023136"/>
    </source>
</evidence>
<dbReference type="PROSITE" id="PS51212">
    <property type="entry name" value="WSC"/>
    <property type="match status" value="1"/>
</dbReference>
<feature type="signal peptide" evidence="9">
    <location>
        <begin position="1"/>
        <end position="28"/>
    </location>
</feature>
<comment type="caution">
    <text evidence="11">The sequence shown here is derived from an EMBL/GenBank/DDBJ whole genome shotgun (WGS) entry which is preliminary data.</text>
</comment>
<evidence type="ECO:0000256" key="2">
    <source>
        <dbReference type="ARBA" id="ARBA00022692"/>
    </source>
</evidence>
<feature type="transmembrane region" description="Helical" evidence="8">
    <location>
        <begin position="248"/>
        <end position="271"/>
    </location>
</feature>
<dbReference type="AlphaFoldDB" id="A0A9P7Z7V8"/>
<evidence type="ECO:0000256" key="9">
    <source>
        <dbReference type="SAM" id="SignalP"/>
    </source>
</evidence>
<keyword evidence="12" id="KW-1185">Reference proteome</keyword>
<sequence>MMASSTSSWWHRLHILVLIYSLVSTVAATGTVRYCSSLNTGSTFTGVVDEFQSYGACFTTCDIDNDYAFAIIQGNECWCSDYAPGVTTDTDDCNETCPGYEDDICGADGLFAYYTMNKAVSGTIGASSSTAATTSTTPIPVTPEPALAQTKTVFITRSPAEPTSTEVPTVSITKTTSTTAASTPAVTTKDSSPTTTLNWTPTPVTSLETINSIVRTVTAIPSVSPAAAESSSVDVAGNSSGGGIGAKGIAGISIGTIALAALVFSGFFFLWRRKKRQLHKAEEERAANQEIEERKRSSTAGLRETSMGRTMSQGSRFVLGTNGKTLVGGFEPQPVERTGSGDRMSLQGFKDVDPRLDPFGVHYARSRESLNTINDHEDYSRKILRTTNPDPEI</sequence>
<dbReference type="PANTHER" id="PTHR24269:SF16">
    <property type="entry name" value="PROTEIN SLG1"/>
    <property type="match status" value="1"/>
</dbReference>
<protein>
    <recommendedName>
        <fullName evidence="10">WSC domain-containing protein</fullName>
    </recommendedName>
</protein>
<keyword evidence="2 8" id="KW-0812">Transmembrane</keyword>
<dbReference type="SMART" id="SM00321">
    <property type="entry name" value="WSC"/>
    <property type="match status" value="1"/>
</dbReference>
<keyword evidence="4 8" id="KW-1133">Transmembrane helix</keyword>
<evidence type="ECO:0000256" key="8">
    <source>
        <dbReference type="SAM" id="Phobius"/>
    </source>
</evidence>
<reference evidence="11" key="1">
    <citation type="journal article" date="2021" name="IMA Fungus">
        <title>Genomic characterization of three marine fungi, including Emericellopsis atlantica sp. nov. with signatures of a generalist lifestyle and marine biomass degradation.</title>
        <authorList>
            <person name="Hagestad O.C."/>
            <person name="Hou L."/>
            <person name="Andersen J.H."/>
            <person name="Hansen E.H."/>
            <person name="Altermark B."/>
            <person name="Li C."/>
            <person name="Kuhnert E."/>
            <person name="Cox R.J."/>
            <person name="Crous P.W."/>
            <person name="Spatafora J.W."/>
            <person name="Lail K."/>
            <person name="Amirebrahimi M."/>
            <person name="Lipzen A."/>
            <person name="Pangilinan J."/>
            <person name="Andreopoulos W."/>
            <person name="Hayes R.D."/>
            <person name="Ng V."/>
            <person name="Grigoriev I.V."/>
            <person name="Jackson S.A."/>
            <person name="Sutton T.D.S."/>
            <person name="Dobson A.D.W."/>
            <person name="Rama T."/>
        </authorList>
    </citation>
    <scope>NUCLEOTIDE SEQUENCE</scope>
    <source>
        <strain evidence="11">TRa3180A</strain>
    </source>
</reference>
<feature type="region of interest" description="Disordered" evidence="7">
    <location>
        <begin position="283"/>
        <end position="310"/>
    </location>
</feature>
<evidence type="ECO:0000256" key="7">
    <source>
        <dbReference type="SAM" id="MobiDB-lite"/>
    </source>
</evidence>
<evidence type="ECO:0000313" key="11">
    <source>
        <dbReference type="EMBL" id="KAG9247174.1"/>
    </source>
</evidence>
<dbReference type="OrthoDB" id="2537459at2759"/>
<keyword evidence="3 9" id="KW-0732">Signal</keyword>
<feature type="domain" description="WSC" evidence="10">
    <location>
        <begin position="29"/>
        <end position="117"/>
    </location>
</feature>
<proteinExistence type="predicted"/>
<dbReference type="InterPro" id="IPR002889">
    <property type="entry name" value="WSC_carb-bd"/>
</dbReference>
<keyword evidence="6" id="KW-0325">Glycoprotein</keyword>
<comment type="subcellular location">
    <subcellularLocation>
        <location evidence="1">Membrane</location>
        <topology evidence="1">Single-pass membrane protein</topology>
    </subcellularLocation>
</comment>
<evidence type="ECO:0000313" key="12">
    <source>
        <dbReference type="Proteomes" id="UP000887226"/>
    </source>
</evidence>
<dbReference type="Proteomes" id="UP000887226">
    <property type="component" value="Unassembled WGS sequence"/>
</dbReference>
<gene>
    <name evidence="11" type="ORF">BJ878DRAFT_217312</name>
</gene>
<feature type="region of interest" description="Disordered" evidence="7">
    <location>
        <begin position="160"/>
        <end position="198"/>
    </location>
</feature>
<organism evidence="11 12">
    <name type="scientific">Calycina marina</name>
    <dbReference type="NCBI Taxonomy" id="1763456"/>
    <lineage>
        <taxon>Eukaryota</taxon>
        <taxon>Fungi</taxon>
        <taxon>Dikarya</taxon>
        <taxon>Ascomycota</taxon>
        <taxon>Pezizomycotina</taxon>
        <taxon>Leotiomycetes</taxon>
        <taxon>Helotiales</taxon>
        <taxon>Pezizellaceae</taxon>
        <taxon>Calycina</taxon>
    </lineage>
</organism>
<dbReference type="PANTHER" id="PTHR24269">
    <property type="entry name" value="KREMEN PROTEIN"/>
    <property type="match status" value="1"/>
</dbReference>
<evidence type="ECO:0000259" key="10">
    <source>
        <dbReference type="PROSITE" id="PS51212"/>
    </source>
</evidence>
<keyword evidence="5 8" id="KW-0472">Membrane</keyword>